<protein>
    <recommendedName>
        <fullName evidence="3">Integrase catalytic domain-containing protein</fullName>
    </recommendedName>
</protein>
<feature type="compositionally biased region" description="Acidic residues" evidence="2">
    <location>
        <begin position="565"/>
        <end position="577"/>
    </location>
</feature>
<organism evidence="4 5">
    <name type="scientific">Psilocybe cyanescens</name>
    <dbReference type="NCBI Taxonomy" id="93625"/>
    <lineage>
        <taxon>Eukaryota</taxon>
        <taxon>Fungi</taxon>
        <taxon>Dikarya</taxon>
        <taxon>Basidiomycota</taxon>
        <taxon>Agaricomycotina</taxon>
        <taxon>Agaricomycetes</taxon>
        <taxon>Agaricomycetidae</taxon>
        <taxon>Agaricales</taxon>
        <taxon>Agaricineae</taxon>
        <taxon>Strophariaceae</taxon>
        <taxon>Psilocybe</taxon>
    </lineage>
</organism>
<gene>
    <name evidence="4" type="ORF">CVT25_007819</name>
</gene>
<comment type="caution">
    <text evidence="4">The sequence shown here is derived from an EMBL/GenBank/DDBJ whole genome shotgun (WGS) entry which is preliminary data.</text>
</comment>
<dbReference type="Gene3D" id="3.30.420.10">
    <property type="entry name" value="Ribonuclease H-like superfamily/Ribonuclease H"/>
    <property type="match status" value="1"/>
</dbReference>
<feature type="domain" description="Integrase catalytic" evidence="3">
    <location>
        <begin position="188"/>
        <end position="357"/>
    </location>
</feature>
<reference evidence="4 5" key="1">
    <citation type="journal article" date="2018" name="Evol. Lett.">
        <title>Horizontal gene cluster transfer increased hallucinogenic mushroom diversity.</title>
        <authorList>
            <person name="Reynolds H.T."/>
            <person name="Vijayakumar V."/>
            <person name="Gluck-Thaler E."/>
            <person name="Korotkin H.B."/>
            <person name="Matheny P.B."/>
            <person name="Slot J.C."/>
        </authorList>
    </citation>
    <scope>NUCLEOTIDE SEQUENCE [LARGE SCALE GENOMIC DNA]</scope>
    <source>
        <strain evidence="4 5">2631</strain>
    </source>
</reference>
<dbReference type="InterPro" id="IPR050951">
    <property type="entry name" value="Retrovirus_Pol_polyprotein"/>
</dbReference>
<evidence type="ECO:0000313" key="5">
    <source>
        <dbReference type="Proteomes" id="UP000283269"/>
    </source>
</evidence>
<dbReference type="OrthoDB" id="3237746at2759"/>
<feature type="compositionally biased region" description="Acidic residues" evidence="2">
    <location>
        <begin position="506"/>
        <end position="520"/>
    </location>
</feature>
<dbReference type="PANTHER" id="PTHR37984:SF5">
    <property type="entry name" value="PROTEIN NYNRIN-LIKE"/>
    <property type="match status" value="1"/>
</dbReference>
<name>A0A409XPB5_PSICY</name>
<dbReference type="Proteomes" id="UP000283269">
    <property type="component" value="Unassembled WGS sequence"/>
</dbReference>
<feature type="compositionally biased region" description="Basic and acidic residues" evidence="2">
    <location>
        <begin position="555"/>
        <end position="564"/>
    </location>
</feature>
<dbReference type="InterPro" id="IPR012337">
    <property type="entry name" value="RNaseH-like_sf"/>
</dbReference>
<dbReference type="InParanoid" id="A0A409XPB5"/>
<evidence type="ECO:0000259" key="3">
    <source>
        <dbReference type="PROSITE" id="PS50994"/>
    </source>
</evidence>
<dbReference type="AlphaFoldDB" id="A0A409XPB5"/>
<dbReference type="InterPro" id="IPR036397">
    <property type="entry name" value="RNaseH_sf"/>
</dbReference>
<evidence type="ECO:0000256" key="1">
    <source>
        <dbReference type="ARBA" id="ARBA00022884"/>
    </source>
</evidence>
<dbReference type="EMBL" id="NHYD01001020">
    <property type="protein sequence ID" value="PPQ92619.1"/>
    <property type="molecule type" value="Genomic_DNA"/>
</dbReference>
<dbReference type="Gene3D" id="1.10.340.70">
    <property type="match status" value="1"/>
</dbReference>
<sequence length="645" mass="71508">MADGLSRKYVNLPLEEEDGHTWSVSEDWEVRTGLVHDVFAVTDAGREGPGVDKGEALRARFANERMFLEVVEALLGMDSGRKLKERRRARHRALGYFVEDGRLWRLADGKSIRARARVECVTKAEAKAMAWTVHRDGGHFQRDNVKAVLLDRIYSPGLDQSITLAITECGKCKAFGPTHLHSLLEPITRRHPFELLVSDTLTLPVGKGGYKKVGLFIDAYSQRVGGNKMRRAATGKSTCTALARLCDTFTNPETFMVDGGPEFDNAEVREFCKARGIKLHIVPAYSPWINGLVEGTNKILIGRLKRLCAPDLGEDEYDRMEVPENWPTHFDDAVRYLNERILPLLKFSPNELLLGLVVNTPRTPVEVAQKPVTDGEVLLHSAYVNQQRLDGYSQMVENAYRRKGAFDKKVEARAPREVVFEPGQLVQVYRSDLDYTYKAIRKLEPKWSAPRRVVSRGKNSYKIETLEGLAIGGRFSARRLRRFIPREGTCLEAAQCAVEQALKADDDVDDEQSEAEDSEMEAGRVGKGDDKERQTESEAGGGEEVSDGCDEDPGGDGKGRRVSDTGDDDAGTEEEEEARATSLSGRERGLVKETQPTTQEQAPVTEISFSGLGACITQEIGRDEGVATWGRGTCSRGREAEGGTA</sequence>
<dbReference type="PANTHER" id="PTHR37984">
    <property type="entry name" value="PROTEIN CBG26694"/>
    <property type="match status" value="1"/>
</dbReference>
<evidence type="ECO:0000256" key="2">
    <source>
        <dbReference type="SAM" id="MobiDB-lite"/>
    </source>
</evidence>
<proteinExistence type="predicted"/>
<dbReference type="GO" id="GO:0015074">
    <property type="term" value="P:DNA integration"/>
    <property type="evidence" value="ECO:0007669"/>
    <property type="project" value="InterPro"/>
</dbReference>
<dbReference type="Pfam" id="PF00665">
    <property type="entry name" value="rve"/>
    <property type="match status" value="1"/>
</dbReference>
<dbReference type="PROSITE" id="PS50994">
    <property type="entry name" value="INTEGRASE"/>
    <property type="match status" value="1"/>
</dbReference>
<feature type="compositionally biased region" description="Basic and acidic residues" evidence="2">
    <location>
        <begin position="636"/>
        <end position="645"/>
    </location>
</feature>
<keyword evidence="1" id="KW-0694">RNA-binding</keyword>
<accession>A0A409XPB5</accession>
<keyword evidence="5" id="KW-1185">Reference proteome</keyword>
<dbReference type="GO" id="GO:0003723">
    <property type="term" value="F:RNA binding"/>
    <property type="evidence" value="ECO:0007669"/>
    <property type="project" value="UniProtKB-KW"/>
</dbReference>
<dbReference type="GO" id="GO:0005634">
    <property type="term" value="C:nucleus"/>
    <property type="evidence" value="ECO:0007669"/>
    <property type="project" value="UniProtKB-ARBA"/>
</dbReference>
<feature type="compositionally biased region" description="Acidic residues" evidence="2">
    <location>
        <begin position="544"/>
        <end position="554"/>
    </location>
</feature>
<dbReference type="STRING" id="93625.A0A409XPB5"/>
<dbReference type="InterPro" id="IPR001584">
    <property type="entry name" value="Integrase_cat-core"/>
</dbReference>
<dbReference type="SUPFAM" id="SSF53098">
    <property type="entry name" value="Ribonuclease H-like"/>
    <property type="match status" value="1"/>
</dbReference>
<feature type="region of interest" description="Disordered" evidence="2">
    <location>
        <begin position="503"/>
        <end position="645"/>
    </location>
</feature>
<feature type="compositionally biased region" description="Basic and acidic residues" evidence="2">
    <location>
        <begin position="521"/>
        <end position="536"/>
    </location>
</feature>
<evidence type="ECO:0000313" key="4">
    <source>
        <dbReference type="EMBL" id="PPQ92619.1"/>
    </source>
</evidence>